<accession>A0A1M5S220</accession>
<dbReference type="InterPro" id="IPR011990">
    <property type="entry name" value="TPR-like_helical_dom_sf"/>
</dbReference>
<evidence type="ECO:0000256" key="1">
    <source>
        <dbReference type="PROSITE-ProRule" id="PRU00339"/>
    </source>
</evidence>
<feature type="repeat" description="TPR" evidence="1">
    <location>
        <begin position="97"/>
        <end position="130"/>
    </location>
</feature>
<name>A0A1M5S220_9GAMM</name>
<feature type="region of interest" description="Disordered" evidence="2">
    <location>
        <begin position="33"/>
        <end position="63"/>
    </location>
</feature>
<dbReference type="STRING" id="490188.SAMN04488068_3294"/>
<evidence type="ECO:0000313" key="3">
    <source>
        <dbReference type="EMBL" id="SHH32627.1"/>
    </source>
</evidence>
<dbReference type="InterPro" id="IPR019734">
    <property type="entry name" value="TPR_rpt"/>
</dbReference>
<keyword evidence="4" id="KW-1185">Reference proteome</keyword>
<evidence type="ECO:0000256" key="2">
    <source>
        <dbReference type="SAM" id="MobiDB-lite"/>
    </source>
</evidence>
<dbReference type="PROSITE" id="PS51257">
    <property type="entry name" value="PROKAR_LIPOPROTEIN"/>
    <property type="match status" value="1"/>
</dbReference>
<dbReference type="RefSeq" id="WP_139250323.1">
    <property type="nucleotide sequence ID" value="NZ_FQWZ01000009.1"/>
</dbReference>
<dbReference type="SUPFAM" id="SSF48452">
    <property type="entry name" value="TPR-like"/>
    <property type="match status" value="1"/>
</dbReference>
<protein>
    <submittedName>
        <fullName evidence="3">Tetratricopeptide repeat-containing protein</fullName>
    </submittedName>
</protein>
<keyword evidence="1" id="KW-0802">TPR repeat</keyword>
<dbReference type="Proteomes" id="UP000199758">
    <property type="component" value="Unassembled WGS sequence"/>
</dbReference>
<evidence type="ECO:0000313" key="4">
    <source>
        <dbReference type="Proteomes" id="UP000199758"/>
    </source>
</evidence>
<feature type="repeat" description="TPR" evidence="1">
    <location>
        <begin position="131"/>
        <end position="164"/>
    </location>
</feature>
<reference evidence="3 4" key="1">
    <citation type="submission" date="2016-11" db="EMBL/GenBank/DDBJ databases">
        <authorList>
            <person name="Jaros S."/>
            <person name="Januszkiewicz K."/>
            <person name="Wedrychowicz H."/>
        </authorList>
    </citation>
    <scope>NUCLEOTIDE SEQUENCE [LARGE SCALE GENOMIC DNA]</scope>
    <source>
        <strain evidence="3 4">CGMCC 1.7049</strain>
    </source>
</reference>
<dbReference type="GO" id="GO:0000030">
    <property type="term" value="F:mannosyltransferase activity"/>
    <property type="evidence" value="ECO:0007669"/>
    <property type="project" value="TreeGrafter"/>
</dbReference>
<sequence>MNRSSKRVGIAASRPITTWTTLLLVAVLTACGGGKTTKPDRPAPPSPTANAEPTTPVPDKGDPEARFKQALELMKGRKTAEAESAFLKLAQDFPDYAGPQMNLGILYAKSNRRDVAISAFSRAATMNPQNASAFNWLGIANREAGNYPRAQQAYEKALAVKPDYAAAHLNLGILLDEYLKQPAAALPHYQEYLRLYGKEDLRVLAWMAEIQASQKAAEATAAPSATAPVPASTGAKK</sequence>
<dbReference type="GO" id="GO:0035269">
    <property type="term" value="P:protein O-linked glycosylation via mannose"/>
    <property type="evidence" value="ECO:0007669"/>
    <property type="project" value="TreeGrafter"/>
</dbReference>
<proteinExistence type="predicted"/>
<dbReference type="Pfam" id="PF13424">
    <property type="entry name" value="TPR_12"/>
    <property type="match status" value="1"/>
</dbReference>
<dbReference type="PROSITE" id="PS50005">
    <property type="entry name" value="TPR"/>
    <property type="match status" value="2"/>
</dbReference>
<feature type="region of interest" description="Disordered" evidence="2">
    <location>
        <begin position="217"/>
        <end position="237"/>
    </location>
</feature>
<dbReference type="PANTHER" id="PTHR44216">
    <property type="entry name" value="PROTEIN O-MANNOSYL-TRANSFERASE TMTC2"/>
    <property type="match status" value="1"/>
</dbReference>
<dbReference type="OrthoDB" id="255821at2"/>
<gene>
    <name evidence="3" type="ORF">SAMN04488068_3294</name>
</gene>
<dbReference type="EMBL" id="FQWZ01000009">
    <property type="protein sequence ID" value="SHH32627.1"/>
    <property type="molecule type" value="Genomic_DNA"/>
</dbReference>
<dbReference type="SMART" id="SM00028">
    <property type="entry name" value="TPR"/>
    <property type="match status" value="4"/>
</dbReference>
<dbReference type="Pfam" id="PF13181">
    <property type="entry name" value="TPR_8"/>
    <property type="match status" value="1"/>
</dbReference>
<dbReference type="PANTHER" id="PTHR44216:SF3">
    <property type="entry name" value="PROTEIN O-MANNOSYL-TRANSFERASE TMTC2"/>
    <property type="match status" value="1"/>
</dbReference>
<dbReference type="AlphaFoldDB" id="A0A1M5S220"/>
<organism evidence="3 4">
    <name type="scientific">Hydrocarboniphaga daqingensis</name>
    <dbReference type="NCBI Taxonomy" id="490188"/>
    <lineage>
        <taxon>Bacteria</taxon>
        <taxon>Pseudomonadati</taxon>
        <taxon>Pseudomonadota</taxon>
        <taxon>Gammaproteobacteria</taxon>
        <taxon>Nevskiales</taxon>
        <taxon>Nevskiaceae</taxon>
        <taxon>Hydrocarboniphaga</taxon>
    </lineage>
</organism>
<dbReference type="InterPro" id="IPR052384">
    <property type="entry name" value="TMTC_O-mannosyltransferase"/>
</dbReference>
<dbReference type="Gene3D" id="1.25.40.10">
    <property type="entry name" value="Tetratricopeptide repeat domain"/>
    <property type="match status" value="1"/>
</dbReference>